<keyword evidence="4" id="KW-1185">Reference proteome</keyword>
<evidence type="ECO:0000313" key="3">
    <source>
        <dbReference type="EMBL" id="MFG1702664.1"/>
    </source>
</evidence>
<dbReference type="InterPro" id="IPR036188">
    <property type="entry name" value="FAD/NAD-bd_sf"/>
</dbReference>
<dbReference type="Pfam" id="PF01266">
    <property type="entry name" value="DAO"/>
    <property type="match status" value="1"/>
</dbReference>
<accession>A0ABW7A5R0</accession>
<dbReference type="PANTHER" id="PTHR13847:SF287">
    <property type="entry name" value="FAD-DEPENDENT OXIDOREDUCTASE DOMAIN-CONTAINING PROTEIN 1"/>
    <property type="match status" value="1"/>
</dbReference>
<dbReference type="Gene3D" id="3.30.9.10">
    <property type="entry name" value="D-Amino Acid Oxidase, subunit A, domain 2"/>
    <property type="match status" value="1"/>
</dbReference>
<sequence>MGEALDTDVLVVGAGVIGASSACRLARAGLRVIVVDALGGPAEGSTGRSFASIRGQWADPLNIEMSWRSIRQYRSFPDDHGVDVGYRPNGYLLLVPDAALEAQLAAVEEQRRHGVPVEVLDVAAAGRVTPFDAAGIAGATWGPADGVVDPHLATSAYLDLARAAGAQVFFRHRVAAVDRHDATGGWDVTAGGRTVRAQHLVNAAGGWAGELAALAGLTVPVVHTRRNVYATAPGGLSSTLPMTIDLGSGVFVRSEGPRLLFGAARPDQADGYDVTVDWPWMEAVLELACGRFPWLAELPLDRAACWAGTYENTPDRHGVLGSDPAAPTWINACGFSGHGLMQAPEIGRLVAEQVVRGAITSLDTTALRLERFATAAGTGQVGLVF</sequence>
<proteinExistence type="predicted"/>
<dbReference type="PANTHER" id="PTHR13847">
    <property type="entry name" value="SARCOSINE DEHYDROGENASE-RELATED"/>
    <property type="match status" value="1"/>
</dbReference>
<dbReference type="SUPFAM" id="SSF51905">
    <property type="entry name" value="FAD/NAD(P)-binding domain"/>
    <property type="match status" value="1"/>
</dbReference>
<feature type="domain" description="FAD dependent oxidoreductase" evidence="2">
    <location>
        <begin position="8"/>
        <end position="352"/>
    </location>
</feature>
<dbReference type="InterPro" id="IPR006076">
    <property type="entry name" value="FAD-dep_OxRdtase"/>
</dbReference>
<dbReference type="GO" id="GO:0016491">
    <property type="term" value="F:oxidoreductase activity"/>
    <property type="evidence" value="ECO:0007669"/>
    <property type="project" value="UniProtKB-KW"/>
</dbReference>
<evidence type="ECO:0000313" key="4">
    <source>
        <dbReference type="Proteomes" id="UP001603978"/>
    </source>
</evidence>
<dbReference type="Proteomes" id="UP001603978">
    <property type="component" value="Unassembled WGS sequence"/>
</dbReference>
<dbReference type="RefSeq" id="WP_393162633.1">
    <property type="nucleotide sequence ID" value="NZ_JBICRM010000003.1"/>
</dbReference>
<evidence type="ECO:0000256" key="1">
    <source>
        <dbReference type="ARBA" id="ARBA00023002"/>
    </source>
</evidence>
<dbReference type="EC" id="1.-.-.-" evidence="3"/>
<gene>
    <name evidence="3" type="ORF">ACFLIM_05670</name>
</gene>
<keyword evidence="1 3" id="KW-0560">Oxidoreductase</keyword>
<evidence type="ECO:0000259" key="2">
    <source>
        <dbReference type="Pfam" id="PF01266"/>
    </source>
</evidence>
<dbReference type="EMBL" id="JBICRM010000003">
    <property type="protein sequence ID" value="MFG1702664.1"/>
    <property type="molecule type" value="Genomic_DNA"/>
</dbReference>
<protein>
    <submittedName>
        <fullName evidence="3">NAD(P)/FAD-dependent oxidoreductase</fullName>
        <ecNumber evidence="3">1.-.-.-</ecNumber>
    </submittedName>
</protein>
<dbReference type="Gene3D" id="3.50.50.60">
    <property type="entry name" value="FAD/NAD(P)-binding domain"/>
    <property type="match status" value="1"/>
</dbReference>
<name>A0ABW7A5R0_9ACTN</name>
<comment type="caution">
    <text evidence="3">The sequence shown here is derived from an EMBL/GenBank/DDBJ whole genome shotgun (WGS) entry which is preliminary data.</text>
</comment>
<reference evidence="3 4" key="1">
    <citation type="submission" date="2024-10" db="EMBL/GenBank/DDBJ databases">
        <authorList>
            <person name="Topkara A.R."/>
            <person name="Saygin H."/>
        </authorList>
    </citation>
    <scope>NUCLEOTIDE SEQUENCE [LARGE SCALE GENOMIC DNA]</scope>
    <source>
        <strain evidence="3 4">M3C6</strain>
    </source>
</reference>
<organism evidence="3 4">
    <name type="scientific">Nonomuraea marmarensis</name>
    <dbReference type="NCBI Taxonomy" id="3351344"/>
    <lineage>
        <taxon>Bacteria</taxon>
        <taxon>Bacillati</taxon>
        <taxon>Actinomycetota</taxon>
        <taxon>Actinomycetes</taxon>
        <taxon>Streptosporangiales</taxon>
        <taxon>Streptosporangiaceae</taxon>
        <taxon>Nonomuraea</taxon>
    </lineage>
</organism>